<dbReference type="OrthoDB" id="2561636at2759"/>
<comment type="caution">
    <text evidence="1">The sequence shown here is derived from an EMBL/GenBank/DDBJ whole genome shotgun (WGS) entry which is preliminary data.</text>
</comment>
<organism evidence="1 2">
    <name type="scientific">Cryptococcus neoformans Tu259-1</name>
    <dbReference type="NCBI Taxonomy" id="1230072"/>
    <lineage>
        <taxon>Eukaryota</taxon>
        <taxon>Fungi</taxon>
        <taxon>Dikarya</taxon>
        <taxon>Basidiomycota</taxon>
        <taxon>Agaricomycotina</taxon>
        <taxon>Tremellomycetes</taxon>
        <taxon>Tremellales</taxon>
        <taxon>Cryptococcaceae</taxon>
        <taxon>Cryptococcus</taxon>
        <taxon>Cryptococcus neoformans species complex</taxon>
    </lineage>
</organism>
<dbReference type="Proteomes" id="UP000199727">
    <property type="component" value="Unassembled WGS sequence"/>
</dbReference>
<evidence type="ECO:0000313" key="1">
    <source>
        <dbReference type="EMBL" id="OXG23948.1"/>
    </source>
</evidence>
<reference evidence="1 2" key="1">
    <citation type="submission" date="2017-06" db="EMBL/GenBank/DDBJ databases">
        <title>Global population genomics of the pathogenic fungus Cryptococcus neoformans var. grubii.</title>
        <authorList>
            <person name="Cuomo C."/>
            <person name="Litvintseva A."/>
            <person name="Chen Y."/>
            <person name="Young S."/>
            <person name="Zeng Q."/>
            <person name="Chapman S."/>
            <person name="Gujja S."/>
            <person name="Saif S."/>
            <person name="Birren B."/>
        </authorList>
    </citation>
    <scope>NUCLEOTIDE SEQUENCE [LARGE SCALE GENOMIC DNA]</scope>
    <source>
        <strain evidence="1 2">Tu259-1</strain>
    </source>
</reference>
<accession>A0A854QED3</accession>
<sequence>MAIQLFEQISSHDDRGGNANRVMIRGNHDNTFPAASDGCSAPECYIHLVNKPEKNDEALREKFGELQAILPQLGEHDLRQAKADIIYLQTVLEWGGTTNSPSVCRCSFQRQ</sequence>
<name>A0A854QED3_CRYNE</name>
<evidence type="ECO:0000313" key="2">
    <source>
        <dbReference type="Proteomes" id="UP000199727"/>
    </source>
</evidence>
<gene>
    <name evidence="1" type="ORF">C361_02495</name>
</gene>
<dbReference type="AlphaFoldDB" id="A0A854QED3"/>
<dbReference type="EMBL" id="AMKT01000034">
    <property type="protein sequence ID" value="OXG23948.1"/>
    <property type="molecule type" value="Genomic_DNA"/>
</dbReference>
<proteinExistence type="predicted"/>
<protein>
    <submittedName>
        <fullName evidence="1">Uncharacterized protein</fullName>
    </submittedName>
</protein>